<keyword evidence="3" id="KW-1185">Reference proteome</keyword>
<protein>
    <recommendedName>
        <fullName evidence="1">Imm-5-like domain-containing protein</fullName>
    </recommendedName>
</protein>
<sequence length="177" mass="18644">MSIEVTLDEVRAVAAFAVACAEPAAAIFERACPGDSRARDALDVTRAFAGGARRSKAIRDEAWAAWRAYQETRDAGLAAASEAVRSAHAAASSAYLHPLPKATQVRHILGAAAHGARAFELETGGDADVAVEQLERARRLATPAVIDVLCRYPADPAGGARPGELLRTLDTTLRSRA</sequence>
<dbReference type="InterPro" id="IPR048667">
    <property type="entry name" value="Imm5-like"/>
</dbReference>
<evidence type="ECO:0000313" key="3">
    <source>
        <dbReference type="Proteomes" id="UP001500653"/>
    </source>
</evidence>
<organism evidence="2 3">
    <name type="scientific">Prauserella halophila</name>
    <dbReference type="NCBI Taxonomy" id="185641"/>
    <lineage>
        <taxon>Bacteria</taxon>
        <taxon>Bacillati</taxon>
        <taxon>Actinomycetota</taxon>
        <taxon>Actinomycetes</taxon>
        <taxon>Pseudonocardiales</taxon>
        <taxon>Pseudonocardiaceae</taxon>
        <taxon>Prauserella</taxon>
    </lineage>
</organism>
<dbReference type="EMBL" id="BAAALN010000018">
    <property type="protein sequence ID" value="GAA1250841.1"/>
    <property type="molecule type" value="Genomic_DNA"/>
</dbReference>
<accession>A0ABN1WIK8</accession>
<evidence type="ECO:0000313" key="2">
    <source>
        <dbReference type="EMBL" id="GAA1250841.1"/>
    </source>
</evidence>
<name>A0ABN1WIK8_9PSEU</name>
<evidence type="ECO:0000259" key="1">
    <source>
        <dbReference type="Pfam" id="PF21805"/>
    </source>
</evidence>
<proteinExistence type="predicted"/>
<gene>
    <name evidence="2" type="ORF">GCM10009676_42000</name>
</gene>
<dbReference type="Proteomes" id="UP001500653">
    <property type="component" value="Unassembled WGS sequence"/>
</dbReference>
<feature type="domain" description="Imm-5-like" evidence="1">
    <location>
        <begin position="10"/>
        <end position="139"/>
    </location>
</feature>
<dbReference type="Pfam" id="PF21805">
    <property type="entry name" value="Imm5_like"/>
    <property type="match status" value="1"/>
</dbReference>
<comment type="caution">
    <text evidence="2">The sequence shown here is derived from an EMBL/GenBank/DDBJ whole genome shotgun (WGS) entry which is preliminary data.</text>
</comment>
<reference evidence="2 3" key="1">
    <citation type="journal article" date="2019" name="Int. J. Syst. Evol. Microbiol.">
        <title>The Global Catalogue of Microorganisms (GCM) 10K type strain sequencing project: providing services to taxonomists for standard genome sequencing and annotation.</title>
        <authorList>
            <consortium name="The Broad Institute Genomics Platform"/>
            <consortium name="The Broad Institute Genome Sequencing Center for Infectious Disease"/>
            <person name="Wu L."/>
            <person name="Ma J."/>
        </authorList>
    </citation>
    <scope>NUCLEOTIDE SEQUENCE [LARGE SCALE GENOMIC DNA]</scope>
    <source>
        <strain evidence="2 3">JCM 13023</strain>
    </source>
</reference>
<dbReference type="RefSeq" id="WP_253864158.1">
    <property type="nucleotide sequence ID" value="NZ_BAAALN010000018.1"/>
</dbReference>